<evidence type="ECO:0000313" key="2">
    <source>
        <dbReference type="EMBL" id="HGU53550.1"/>
    </source>
</evidence>
<sequence length="163" mass="19339">MNNPNGEKLKFHIGSGFVAELSDEDIKYFSERRITKAEPVTLVFFSEKNDGNYEKIGFVEFDLRVINKNAYITFYVTPQYRGKGIGKLMLRKALEFAFKELNLHRITAEVYEYNERSLRLLESLGFKKEGILREAKYHDGRYWDIIVMGLMKEDWKDSEEFRR</sequence>
<accession>A0A7V4NG82</accession>
<dbReference type="EMBL" id="DSZZ01000398">
    <property type="protein sequence ID" value="HGU53550.1"/>
    <property type="molecule type" value="Genomic_DNA"/>
</dbReference>
<dbReference type="AlphaFoldDB" id="A0A7V4NG82"/>
<organism evidence="2">
    <name type="scientific">Fervidobacterium pennivorans</name>
    <dbReference type="NCBI Taxonomy" id="93466"/>
    <lineage>
        <taxon>Bacteria</taxon>
        <taxon>Thermotogati</taxon>
        <taxon>Thermotogota</taxon>
        <taxon>Thermotogae</taxon>
        <taxon>Thermotogales</taxon>
        <taxon>Fervidobacteriaceae</taxon>
        <taxon>Fervidobacterium</taxon>
    </lineage>
</organism>
<dbReference type="Pfam" id="PF00583">
    <property type="entry name" value="Acetyltransf_1"/>
    <property type="match status" value="1"/>
</dbReference>
<gene>
    <name evidence="2" type="ORF">ENT78_08550</name>
</gene>
<dbReference type="PANTHER" id="PTHR43415:SF5">
    <property type="entry name" value="ACETYLTRANSFERASE"/>
    <property type="match status" value="1"/>
</dbReference>
<keyword evidence="2" id="KW-0808">Transferase</keyword>
<dbReference type="Gene3D" id="3.40.630.30">
    <property type="match status" value="1"/>
</dbReference>
<dbReference type="PROSITE" id="PS51186">
    <property type="entry name" value="GNAT"/>
    <property type="match status" value="1"/>
</dbReference>
<dbReference type="GO" id="GO:0016747">
    <property type="term" value="F:acyltransferase activity, transferring groups other than amino-acyl groups"/>
    <property type="evidence" value="ECO:0007669"/>
    <property type="project" value="InterPro"/>
</dbReference>
<dbReference type="PANTHER" id="PTHR43415">
    <property type="entry name" value="SPERMIDINE N(1)-ACETYLTRANSFERASE"/>
    <property type="match status" value="1"/>
</dbReference>
<dbReference type="CDD" id="cd04301">
    <property type="entry name" value="NAT_SF"/>
    <property type="match status" value="1"/>
</dbReference>
<dbReference type="InterPro" id="IPR016181">
    <property type="entry name" value="Acyl_CoA_acyltransferase"/>
</dbReference>
<evidence type="ECO:0000259" key="1">
    <source>
        <dbReference type="PROSITE" id="PS51186"/>
    </source>
</evidence>
<name>A0A7V4NG82_FERPE</name>
<dbReference type="SUPFAM" id="SSF55729">
    <property type="entry name" value="Acyl-CoA N-acyltransferases (Nat)"/>
    <property type="match status" value="1"/>
</dbReference>
<comment type="caution">
    <text evidence="2">The sequence shown here is derived from an EMBL/GenBank/DDBJ whole genome shotgun (WGS) entry which is preliminary data.</text>
</comment>
<protein>
    <submittedName>
        <fullName evidence="2">N-acetyltransferase</fullName>
    </submittedName>
</protein>
<feature type="domain" description="N-acetyltransferase" evidence="1">
    <location>
        <begin position="1"/>
        <end position="153"/>
    </location>
</feature>
<reference evidence="2" key="1">
    <citation type="journal article" date="2020" name="mSystems">
        <title>Genome- and Community-Level Interaction Insights into Carbon Utilization and Element Cycling Functions of Hydrothermarchaeota in Hydrothermal Sediment.</title>
        <authorList>
            <person name="Zhou Z."/>
            <person name="Liu Y."/>
            <person name="Xu W."/>
            <person name="Pan J."/>
            <person name="Luo Z.H."/>
            <person name="Li M."/>
        </authorList>
    </citation>
    <scope>NUCLEOTIDE SEQUENCE [LARGE SCALE GENOMIC DNA]</scope>
    <source>
        <strain evidence="2">SpSt-61</strain>
    </source>
</reference>
<proteinExistence type="predicted"/>
<dbReference type="InterPro" id="IPR000182">
    <property type="entry name" value="GNAT_dom"/>
</dbReference>